<keyword evidence="2" id="KW-1185">Reference proteome</keyword>
<protein>
    <submittedName>
        <fullName evidence="1">Uncharacterized protein</fullName>
    </submittedName>
</protein>
<evidence type="ECO:0000313" key="1">
    <source>
        <dbReference type="EMBL" id="KCZ81140.1"/>
    </source>
</evidence>
<proteinExistence type="predicted"/>
<reference evidence="2" key="1">
    <citation type="submission" date="2013-02" db="EMBL/GenBank/DDBJ databases">
        <authorList>
            <consortium name="The Broad Institute Genome Sequencing Platform"/>
            <person name="Cuomo C."/>
            <person name="Becnel J."/>
            <person name="Sanscrainte N."/>
            <person name="Walker B."/>
            <person name="Young S.K."/>
            <person name="Zeng Q."/>
            <person name="Gargeya S."/>
            <person name="Fitzgerald M."/>
            <person name="Haas B."/>
            <person name="Abouelleil A."/>
            <person name="Alvarado L."/>
            <person name="Arachchi H.M."/>
            <person name="Berlin A.M."/>
            <person name="Chapman S.B."/>
            <person name="Dewar J."/>
            <person name="Goldberg J."/>
            <person name="Griggs A."/>
            <person name="Gujja S."/>
            <person name="Hansen M."/>
            <person name="Howarth C."/>
            <person name="Imamovic A."/>
            <person name="Larimer J."/>
            <person name="McCowan C."/>
            <person name="Murphy C."/>
            <person name="Neiman D."/>
            <person name="Pearson M."/>
            <person name="Priest M."/>
            <person name="Roberts A."/>
            <person name="Saif S."/>
            <person name="Shea T."/>
            <person name="Sisk P."/>
            <person name="Sykes S."/>
            <person name="Wortman J."/>
            <person name="Nusbaum C."/>
            <person name="Birren B."/>
        </authorList>
    </citation>
    <scope>NUCLEOTIDE SEQUENCE [LARGE SCALE GENOMIC DNA]</scope>
    <source>
        <strain evidence="2">PRA339</strain>
    </source>
</reference>
<dbReference type="EMBL" id="KK365149">
    <property type="protein sequence ID" value="KCZ81140.1"/>
    <property type="molecule type" value="Genomic_DNA"/>
</dbReference>
<accession>A0A059F1U1</accession>
<organism evidence="1 2">
    <name type="scientific">Anncaliia algerae PRA339</name>
    <dbReference type="NCBI Taxonomy" id="1288291"/>
    <lineage>
        <taxon>Eukaryota</taxon>
        <taxon>Fungi</taxon>
        <taxon>Fungi incertae sedis</taxon>
        <taxon>Microsporidia</taxon>
        <taxon>Tubulinosematoidea</taxon>
        <taxon>Tubulinosematidae</taxon>
        <taxon>Anncaliia</taxon>
    </lineage>
</organism>
<dbReference type="OrthoDB" id="10491070at2759"/>
<dbReference type="VEuPathDB" id="MicrosporidiaDB:H312_01432"/>
<name>A0A059F1U1_9MICR</name>
<gene>
    <name evidence="1" type="ORF">H312_01432</name>
</gene>
<dbReference type="AlphaFoldDB" id="A0A059F1U1"/>
<reference evidence="1 2" key="2">
    <citation type="submission" date="2014-03" db="EMBL/GenBank/DDBJ databases">
        <title>The Genome Sequence of Anncaliia algerae insect isolate PRA339.</title>
        <authorList>
            <consortium name="The Broad Institute Genome Sequencing Platform"/>
            <consortium name="The Broad Institute Genome Sequencing Center for Infectious Disease"/>
            <person name="Cuomo C."/>
            <person name="Becnel J."/>
            <person name="Sanscrainte N."/>
            <person name="Walker B."/>
            <person name="Young S.K."/>
            <person name="Zeng Q."/>
            <person name="Gargeya S."/>
            <person name="Fitzgerald M."/>
            <person name="Haas B."/>
            <person name="Abouelleil A."/>
            <person name="Alvarado L."/>
            <person name="Arachchi H.M."/>
            <person name="Berlin A.M."/>
            <person name="Chapman S.B."/>
            <person name="Dewar J."/>
            <person name="Goldberg J."/>
            <person name="Griggs A."/>
            <person name="Gujja S."/>
            <person name="Hansen M."/>
            <person name="Howarth C."/>
            <person name="Imamovic A."/>
            <person name="Larimer J."/>
            <person name="McCowan C."/>
            <person name="Murphy C."/>
            <person name="Neiman D."/>
            <person name="Pearson M."/>
            <person name="Priest M."/>
            <person name="Roberts A."/>
            <person name="Saif S."/>
            <person name="Shea T."/>
            <person name="Sisk P."/>
            <person name="Sykes S."/>
            <person name="Wortman J."/>
            <person name="Nusbaum C."/>
            <person name="Birren B."/>
        </authorList>
    </citation>
    <scope>NUCLEOTIDE SEQUENCE [LARGE SCALE GENOMIC DNA]</scope>
    <source>
        <strain evidence="1 2">PRA339</strain>
    </source>
</reference>
<dbReference type="Proteomes" id="UP000030655">
    <property type="component" value="Unassembled WGS sequence"/>
</dbReference>
<sequence length="156" mass="18656">MQGVRLQIIRYIQLIILRFEVFKFFHCKNMEILESDIGNLYLNQDFNKMIVINSIFVSKILKIYGFSDKFLENLKKCNLILFVRAKHKEVYIKYDLDKESQNKNFFGKYSARFLEFYSGHFNENLLQRFNIEFFNHLKGANIDGSNEKLNTLNDKA</sequence>
<evidence type="ECO:0000313" key="2">
    <source>
        <dbReference type="Proteomes" id="UP000030655"/>
    </source>
</evidence>
<dbReference type="HOGENOM" id="CLU_1686112_0_0_1"/>